<dbReference type="Gene3D" id="3.90.226.10">
    <property type="entry name" value="2-enoyl-CoA Hydratase, Chain A, domain 1"/>
    <property type="match status" value="1"/>
</dbReference>
<dbReference type="Proteomes" id="UP000752292">
    <property type="component" value="Unassembled WGS sequence"/>
</dbReference>
<dbReference type="CDD" id="cd06558">
    <property type="entry name" value="crotonase-like"/>
    <property type="match status" value="1"/>
</dbReference>
<keyword evidence="2" id="KW-0456">Lyase</keyword>
<dbReference type="EMBL" id="JACQRX010000065">
    <property type="protein sequence ID" value="MBI4251104.1"/>
    <property type="molecule type" value="Genomic_DNA"/>
</dbReference>
<dbReference type="InterPro" id="IPR014748">
    <property type="entry name" value="Enoyl-CoA_hydra_C"/>
</dbReference>
<dbReference type="Gene3D" id="1.10.12.10">
    <property type="entry name" value="Lyase 2-enoyl-coa Hydratase, Chain A, domain 2"/>
    <property type="match status" value="1"/>
</dbReference>
<dbReference type="GO" id="GO:0016829">
    <property type="term" value="F:lyase activity"/>
    <property type="evidence" value="ECO:0007669"/>
    <property type="project" value="UniProtKB-KW"/>
</dbReference>
<reference evidence="3" key="1">
    <citation type="submission" date="2020-07" db="EMBL/GenBank/DDBJ databases">
        <title>Huge and variable diversity of episymbiotic CPR bacteria and DPANN archaea in groundwater ecosystems.</title>
        <authorList>
            <person name="He C.Y."/>
            <person name="Keren R."/>
            <person name="Whittaker M."/>
            <person name="Farag I.F."/>
            <person name="Doudna J."/>
            <person name="Cate J.H.D."/>
            <person name="Banfield J.F."/>
        </authorList>
    </citation>
    <scope>NUCLEOTIDE SEQUENCE</scope>
    <source>
        <strain evidence="3">NC_groundwater_1370_Ag_S-0.2um_69_93</strain>
    </source>
</reference>
<dbReference type="SUPFAM" id="SSF52096">
    <property type="entry name" value="ClpP/crotonase"/>
    <property type="match status" value="1"/>
</dbReference>
<comment type="similarity">
    <text evidence="1">Belongs to the enoyl-CoA hydratase/isomerase family.</text>
</comment>
<dbReference type="AlphaFoldDB" id="A0A932ZTC0"/>
<evidence type="ECO:0000313" key="3">
    <source>
        <dbReference type="EMBL" id="MBI4251104.1"/>
    </source>
</evidence>
<evidence type="ECO:0000313" key="4">
    <source>
        <dbReference type="Proteomes" id="UP000752292"/>
    </source>
</evidence>
<dbReference type="PANTHER" id="PTHR11941">
    <property type="entry name" value="ENOYL-COA HYDRATASE-RELATED"/>
    <property type="match status" value="1"/>
</dbReference>
<sequence length="262" mass="28545">MTEETLLVEKQGGVATVVINRPGQHNAILRAMWRRLPAIFEELERDGETRAIVLRGAGEKAFASGQDITEFRETTTPEAARAHSSILDGVLERITAIRLPTIAMVHGFGMGGAVGLLAVCDLRYAAEDAVIAVPAARLGIVYPEPLTRLIMNLIGPANTKEMLMTARRYSAEEALRIGFLTRVFPKAELEKQTYDAARAIATNAPISVRNSKEMVNLIQADSLSPEGSERARALRLAGFNSQDFSEGVDAFLNKRVPVFRGA</sequence>
<dbReference type="PANTHER" id="PTHR11941:SF54">
    <property type="entry name" value="ENOYL-COA HYDRATASE, MITOCHONDRIAL"/>
    <property type="match status" value="1"/>
</dbReference>
<dbReference type="GO" id="GO:0006635">
    <property type="term" value="P:fatty acid beta-oxidation"/>
    <property type="evidence" value="ECO:0007669"/>
    <property type="project" value="TreeGrafter"/>
</dbReference>
<protein>
    <submittedName>
        <fullName evidence="3">Enoyl-CoA hydratase/isomerase family protein</fullName>
    </submittedName>
</protein>
<dbReference type="Pfam" id="PF00378">
    <property type="entry name" value="ECH_1"/>
    <property type="match status" value="1"/>
</dbReference>
<dbReference type="InterPro" id="IPR001753">
    <property type="entry name" value="Enoyl-CoA_hydra/iso"/>
</dbReference>
<comment type="caution">
    <text evidence="3">The sequence shown here is derived from an EMBL/GenBank/DDBJ whole genome shotgun (WGS) entry which is preliminary data.</text>
</comment>
<proteinExistence type="inferred from homology"/>
<organism evidence="3 4">
    <name type="scientific">Tectimicrobiota bacterium</name>
    <dbReference type="NCBI Taxonomy" id="2528274"/>
    <lineage>
        <taxon>Bacteria</taxon>
        <taxon>Pseudomonadati</taxon>
        <taxon>Nitrospinota/Tectimicrobiota group</taxon>
        <taxon>Candidatus Tectimicrobiota</taxon>
    </lineage>
</organism>
<name>A0A932ZTC0_UNCTE</name>
<evidence type="ECO:0000256" key="1">
    <source>
        <dbReference type="ARBA" id="ARBA00005254"/>
    </source>
</evidence>
<gene>
    <name evidence="3" type="ORF">HY618_01475</name>
</gene>
<evidence type="ECO:0000256" key="2">
    <source>
        <dbReference type="ARBA" id="ARBA00023239"/>
    </source>
</evidence>
<dbReference type="InterPro" id="IPR029045">
    <property type="entry name" value="ClpP/crotonase-like_dom_sf"/>
</dbReference>
<accession>A0A932ZTC0</accession>